<gene>
    <name evidence="2" type="ORF">EJB05_54829</name>
</gene>
<reference evidence="2 3" key="1">
    <citation type="journal article" date="2019" name="Sci. Rep.">
        <title>A high-quality genome of Eragrostis curvula grass provides insights into Poaceae evolution and supports new strategies to enhance forage quality.</title>
        <authorList>
            <person name="Carballo J."/>
            <person name="Santos B.A.C.M."/>
            <person name="Zappacosta D."/>
            <person name="Garbus I."/>
            <person name="Selva J.P."/>
            <person name="Gallo C.A."/>
            <person name="Diaz A."/>
            <person name="Albertini E."/>
            <person name="Caccamo M."/>
            <person name="Echenique V."/>
        </authorList>
    </citation>
    <scope>NUCLEOTIDE SEQUENCE [LARGE SCALE GENOMIC DNA]</scope>
    <source>
        <strain evidence="3">cv. Victoria</strain>
        <tissue evidence="2">Leaf</tissue>
    </source>
</reference>
<dbReference type="Proteomes" id="UP000324897">
    <property type="component" value="Unassembled WGS sequence"/>
</dbReference>
<dbReference type="AlphaFoldDB" id="A0A5J9SLE8"/>
<evidence type="ECO:0000313" key="3">
    <source>
        <dbReference type="Proteomes" id="UP000324897"/>
    </source>
</evidence>
<name>A0A5J9SLE8_9POAL</name>
<feature type="non-terminal residue" evidence="2">
    <location>
        <position position="1"/>
    </location>
</feature>
<dbReference type="PANTHER" id="PTHR33207">
    <property type="entry name" value="F-BOX DOMAIN CONTAINING PROTEIN-RELATED"/>
    <property type="match status" value="1"/>
</dbReference>
<comment type="caution">
    <text evidence="2">The sequence shown here is derived from an EMBL/GenBank/DDBJ whole genome shotgun (WGS) entry which is preliminary data.</text>
</comment>
<organism evidence="2 3">
    <name type="scientific">Eragrostis curvula</name>
    <name type="common">weeping love grass</name>
    <dbReference type="NCBI Taxonomy" id="38414"/>
    <lineage>
        <taxon>Eukaryota</taxon>
        <taxon>Viridiplantae</taxon>
        <taxon>Streptophyta</taxon>
        <taxon>Embryophyta</taxon>
        <taxon>Tracheophyta</taxon>
        <taxon>Spermatophyta</taxon>
        <taxon>Magnoliopsida</taxon>
        <taxon>Liliopsida</taxon>
        <taxon>Poales</taxon>
        <taxon>Poaceae</taxon>
        <taxon>PACMAD clade</taxon>
        <taxon>Chloridoideae</taxon>
        <taxon>Eragrostideae</taxon>
        <taxon>Eragrostidinae</taxon>
        <taxon>Eragrostis</taxon>
    </lineage>
</organism>
<dbReference type="Gramene" id="TVT99788">
    <property type="protein sequence ID" value="TVT99788"/>
    <property type="gene ID" value="EJB05_54829"/>
</dbReference>
<keyword evidence="3" id="KW-1185">Reference proteome</keyword>
<sequence>MSFRLAWLFHDAYRVRAAVFSSDTWDWHVLPWTEVAARMPPHDDEDDDNRTEWLQRGSQANNGLVHLPFRCLDLVLTLDAKTMEFSVWELPPPLCSTPRSLVVGETKDGTPCMVCAAGSSITVWMRRGGADENWEFEDVLFHSEEPELLGDVGTPDVMAVMDGFVYMATTESILSLCLKTWNLEKLFPCTYGGEIYPYFMAWPPSLVGNYGSFANCSAPTQDDDSCWLVLHSCVKAKKFQHRDTYGM</sequence>
<dbReference type="EMBL" id="RWGY01000677">
    <property type="protein sequence ID" value="TVT99788.1"/>
    <property type="molecule type" value="Genomic_DNA"/>
</dbReference>
<dbReference type="OrthoDB" id="648262at2759"/>
<protein>
    <recommendedName>
        <fullName evidence="1">F-box protein AT5G49610-like beta-propeller domain-containing protein</fullName>
    </recommendedName>
</protein>
<dbReference type="Pfam" id="PF23635">
    <property type="entry name" value="Beta-prop_AT5G49610-like"/>
    <property type="match status" value="1"/>
</dbReference>
<dbReference type="InterPro" id="IPR056594">
    <property type="entry name" value="AT5G49610-like_b-prop"/>
</dbReference>
<evidence type="ECO:0000259" key="1">
    <source>
        <dbReference type="Pfam" id="PF23635"/>
    </source>
</evidence>
<proteinExistence type="predicted"/>
<evidence type="ECO:0000313" key="2">
    <source>
        <dbReference type="EMBL" id="TVT99788.1"/>
    </source>
</evidence>
<feature type="domain" description="F-box protein AT5G49610-like beta-propeller" evidence="1">
    <location>
        <begin position="75"/>
        <end position="205"/>
    </location>
</feature>
<accession>A0A5J9SLE8</accession>